<dbReference type="AlphaFoldDB" id="A0A382Q600"/>
<sequence length="238" mass="25467">MVPLCRRVYLSFAPLFSLVATAVAEPQQGAISTWPSTAHYLAFAELPSAQDGTIRITAGGRYTLYLNGDLVGSDDDPETVETWDVGFSNRSNNVAVVVEHAGDDSPYGLFAVLQSEDVLFVSSSLDRTTPWFWTGTPLPNEAGADWTELRLNRLDRHEENGEAVLWEPVQAGSLSPDAYTDFADLDLTRVSSVAGFPGGLDGSGNGLQLRSLKGVNTAFGSLSQDPNLIDGDISPAVS</sequence>
<dbReference type="EMBL" id="UINC01111843">
    <property type="protein sequence ID" value="SVC80348.1"/>
    <property type="molecule type" value="Genomic_DNA"/>
</dbReference>
<protein>
    <recommendedName>
        <fullName evidence="2">Bacterial alpha-L-rhamnosidase N-terminal domain-containing protein</fullName>
    </recommendedName>
</protein>
<evidence type="ECO:0008006" key="2">
    <source>
        <dbReference type="Google" id="ProtNLM"/>
    </source>
</evidence>
<organism evidence="1">
    <name type="scientific">marine metagenome</name>
    <dbReference type="NCBI Taxonomy" id="408172"/>
    <lineage>
        <taxon>unclassified sequences</taxon>
        <taxon>metagenomes</taxon>
        <taxon>ecological metagenomes</taxon>
    </lineage>
</organism>
<proteinExistence type="predicted"/>
<accession>A0A382Q600</accession>
<dbReference type="Gene3D" id="2.60.120.260">
    <property type="entry name" value="Galactose-binding domain-like"/>
    <property type="match status" value="1"/>
</dbReference>
<reference evidence="1" key="1">
    <citation type="submission" date="2018-05" db="EMBL/GenBank/DDBJ databases">
        <authorList>
            <person name="Lanie J.A."/>
            <person name="Ng W.-L."/>
            <person name="Kazmierczak K.M."/>
            <person name="Andrzejewski T.M."/>
            <person name="Davidsen T.M."/>
            <person name="Wayne K.J."/>
            <person name="Tettelin H."/>
            <person name="Glass J.I."/>
            <person name="Rusch D."/>
            <person name="Podicherti R."/>
            <person name="Tsui H.-C.T."/>
            <person name="Winkler M.E."/>
        </authorList>
    </citation>
    <scope>NUCLEOTIDE SEQUENCE</scope>
</reference>
<name>A0A382Q600_9ZZZZ</name>
<evidence type="ECO:0000313" key="1">
    <source>
        <dbReference type="EMBL" id="SVC80348.1"/>
    </source>
</evidence>
<gene>
    <name evidence="1" type="ORF">METZ01_LOCUS333202</name>
</gene>
<feature type="non-terminal residue" evidence="1">
    <location>
        <position position="238"/>
    </location>
</feature>